<gene>
    <name evidence="1" type="ORF">SLEP1_g29985</name>
</gene>
<sequence length="74" mass="8241">MLSISKGDGCSKGESNIRDMPFFTQSTEEGKCNHTWLLHSGGTWNWKDPFTKELIDRNKTMRGNSGFSSSPSPS</sequence>
<reference evidence="1 2" key="1">
    <citation type="journal article" date="2021" name="Commun. Biol.">
        <title>The genome of Shorea leprosula (Dipterocarpaceae) highlights the ecological relevance of drought in aseasonal tropical rainforests.</title>
        <authorList>
            <person name="Ng K.K.S."/>
            <person name="Kobayashi M.J."/>
            <person name="Fawcett J.A."/>
            <person name="Hatakeyama M."/>
            <person name="Paape T."/>
            <person name="Ng C.H."/>
            <person name="Ang C.C."/>
            <person name="Tnah L.H."/>
            <person name="Lee C.T."/>
            <person name="Nishiyama T."/>
            <person name="Sese J."/>
            <person name="O'Brien M.J."/>
            <person name="Copetti D."/>
            <person name="Mohd Noor M.I."/>
            <person name="Ong R.C."/>
            <person name="Putra M."/>
            <person name="Sireger I.Z."/>
            <person name="Indrioko S."/>
            <person name="Kosugi Y."/>
            <person name="Izuno A."/>
            <person name="Isagi Y."/>
            <person name="Lee S.L."/>
            <person name="Shimizu K.K."/>
        </authorList>
    </citation>
    <scope>NUCLEOTIDE SEQUENCE [LARGE SCALE GENOMIC DNA]</scope>
    <source>
        <strain evidence="1">214</strain>
    </source>
</reference>
<comment type="caution">
    <text evidence="1">The sequence shown here is derived from an EMBL/GenBank/DDBJ whole genome shotgun (WGS) entry which is preliminary data.</text>
</comment>
<protein>
    <submittedName>
        <fullName evidence="1">Uncharacterized protein</fullName>
    </submittedName>
</protein>
<proteinExistence type="predicted"/>
<evidence type="ECO:0000313" key="1">
    <source>
        <dbReference type="EMBL" id="GKV19764.1"/>
    </source>
</evidence>
<name>A0AAV5JYM0_9ROSI</name>
<dbReference type="EMBL" id="BPVZ01000053">
    <property type="protein sequence ID" value="GKV19764.1"/>
    <property type="molecule type" value="Genomic_DNA"/>
</dbReference>
<organism evidence="1 2">
    <name type="scientific">Rubroshorea leprosula</name>
    <dbReference type="NCBI Taxonomy" id="152421"/>
    <lineage>
        <taxon>Eukaryota</taxon>
        <taxon>Viridiplantae</taxon>
        <taxon>Streptophyta</taxon>
        <taxon>Embryophyta</taxon>
        <taxon>Tracheophyta</taxon>
        <taxon>Spermatophyta</taxon>
        <taxon>Magnoliopsida</taxon>
        <taxon>eudicotyledons</taxon>
        <taxon>Gunneridae</taxon>
        <taxon>Pentapetalae</taxon>
        <taxon>rosids</taxon>
        <taxon>malvids</taxon>
        <taxon>Malvales</taxon>
        <taxon>Dipterocarpaceae</taxon>
        <taxon>Rubroshorea</taxon>
    </lineage>
</organism>
<dbReference type="AlphaFoldDB" id="A0AAV5JYM0"/>
<keyword evidence="2" id="KW-1185">Reference proteome</keyword>
<dbReference type="Proteomes" id="UP001054252">
    <property type="component" value="Unassembled WGS sequence"/>
</dbReference>
<evidence type="ECO:0000313" key="2">
    <source>
        <dbReference type="Proteomes" id="UP001054252"/>
    </source>
</evidence>
<accession>A0AAV5JYM0</accession>